<sequence length="202" mass="22215">MTSPTIDSLRAETYAALAFALINVPTRDTEALVERLGEAAGLPCAPNGDREALDPGALEQELFDRTVVPCSPTYVPLFEQAVRGAERRGEVWRFPAVTGSHSLHVERCYRRVGFEYRNLAGQPEIVASLHADSLAVECAFMAFLLLSDDGCARARADEFLKQHLGCWVEKAAVICSERSDDRYARIVRLCALYAKADALQAP</sequence>
<dbReference type="Pfam" id="PF02613">
    <property type="entry name" value="Nitrate_red_del"/>
    <property type="match status" value="1"/>
</dbReference>
<name>A0A3N0ITY4_9ACTN</name>
<dbReference type="EMBL" id="QICC01000103">
    <property type="protein sequence ID" value="RNM40146.1"/>
    <property type="molecule type" value="Genomic_DNA"/>
</dbReference>
<evidence type="ECO:0000313" key="3">
    <source>
        <dbReference type="Proteomes" id="UP000253817"/>
    </source>
</evidence>
<dbReference type="Proteomes" id="UP000270112">
    <property type="component" value="Unassembled WGS sequence"/>
</dbReference>
<reference evidence="1 3" key="1">
    <citation type="journal article" date="2018" name="Elife">
        <title>Discovery and characterization of a prevalent human gut bacterial enzyme sufficient for the inactivation of a family of plant toxins.</title>
        <authorList>
            <person name="Koppel N."/>
            <person name="Bisanz J.E."/>
            <person name="Pandelia M.E."/>
            <person name="Turnbaugh P.J."/>
            <person name="Balskus E.P."/>
        </authorList>
    </citation>
    <scope>NUCLEOTIDE SEQUENCE [LARGE SCALE GENOMIC DNA]</scope>
    <source>
        <strain evidence="1 3">DSM 16107</strain>
    </source>
</reference>
<protein>
    <recommendedName>
        <fullName evidence="5">Molecular chaperone TorD</fullName>
    </recommendedName>
</protein>
<dbReference type="InterPro" id="IPR036411">
    <property type="entry name" value="TorD-like_sf"/>
</dbReference>
<reference evidence="4" key="2">
    <citation type="submission" date="2018-05" db="EMBL/GenBank/DDBJ databases">
        <title>Genome Sequencing of selected type strains of the family Eggerthellaceae.</title>
        <authorList>
            <person name="Danylec N."/>
            <person name="Stoll D.A."/>
            <person name="Doetsch A."/>
            <person name="Huch M."/>
        </authorList>
    </citation>
    <scope>NUCLEOTIDE SEQUENCE [LARGE SCALE GENOMIC DNA]</scope>
    <source>
        <strain evidence="4">DSM 16107</strain>
    </source>
</reference>
<evidence type="ECO:0000313" key="2">
    <source>
        <dbReference type="EMBL" id="RNM40146.1"/>
    </source>
</evidence>
<proteinExistence type="predicted"/>
<comment type="caution">
    <text evidence="2">The sequence shown here is derived from an EMBL/GenBank/DDBJ whole genome shotgun (WGS) entry which is preliminary data.</text>
</comment>
<accession>A0A3N0ITY4</accession>
<dbReference type="InterPro" id="IPR020945">
    <property type="entry name" value="DMSO/NO3_reduct_chaperone"/>
</dbReference>
<evidence type="ECO:0008006" key="5">
    <source>
        <dbReference type="Google" id="ProtNLM"/>
    </source>
</evidence>
<evidence type="ECO:0000313" key="4">
    <source>
        <dbReference type="Proteomes" id="UP000270112"/>
    </source>
</evidence>
<organism evidence="2 4">
    <name type="scientific">Eggerthella sinensis</name>
    <dbReference type="NCBI Taxonomy" id="242230"/>
    <lineage>
        <taxon>Bacteria</taxon>
        <taxon>Bacillati</taxon>
        <taxon>Actinomycetota</taxon>
        <taxon>Coriobacteriia</taxon>
        <taxon>Eggerthellales</taxon>
        <taxon>Eggerthellaceae</taxon>
        <taxon>Eggerthella</taxon>
    </lineage>
</organism>
<keyword evidence="3" id="KW-1185">Reference proteome</keyword>
<dbReference type="EMBL" id="PPTT01000042">
    <property type="protein sequence ID" value="RDB65067.1"/>
    <property type="molecule type" value="Genomic_DNA"/>
</dbReference>
<dbReference type="AlphaFoldDB" id="A0A3N0ITY4"/>
<evidence type="ECO:0000313" key="1">
    <source>
        <dbReference type="EMBL" id="RDB65067.1"/>
    </source>
</evidence>
<dbReference type="SUPFAM" id="SSF89155">
    <property type="entry name" value="TorD-like"/>
    <property type="match status" value="1"/>
</dbReference>
<dbReference type="RefSeq" id="WP_114547773.1">
    <property type="nucleotide sequence ID" value="NZ_PPTT01000042.1"/>
</dbReference>
<dbReference type="Proteomes" id="UP000253817">
    <property type="component" value="Unassembled WGS sequence"/>
</dbReference>
<reference evidence="2" key="3">
    <citation type="journal article" date="2019" name="Microbiol. Resour. Announc.">
        <title>Draft Genome Sequences of Type Strains of Gordonibacter faecihominis, Paraeggerthella hongkongensis, Parvibacter caecicola,Slackia equolifaciens, Slackia faecicanis, and Slackia isoflavoniconvertens.</title>
        <authorList>
            <person name="Danylec N."/>
            <person name="Stoll D.A."/>
            <person name="Dotsch A."/>
            <person name="Huch M."/>
        </authorList>
    </citation>
    <scope>NUCLEOTIDE SEQUENCE</scope>
    <source>
        <strain evidence="2">DSM 16107</strain>
    </source>
</reference>
<dbReference type="Gene3D" id="1.10.3480.10">
    <property type="entry name" value="TorD-like"/>
    <property type="match status" value="1"/>
</dbReference>
<gene>
    <name evidence="1" type="ORF">C1876_16270</name>
    <name evidence="2" type="ORF">DMP09_15635</name>
</gene>